<keyword evidence="2" id="KW-1185">Reference proteome</keyword>
<name>A0ACC2RT16_9FUNG</name>
<gene>
    <name evidence="1" type="ORF">DSO57_1027239</name>
</gene>
<dbReference type="EMBL" id="QTSX02006554">
    <property type="protein sequence ID" value="KAJ9053142.1"/>
    <property type="molecule type" value="Genomic_DNA"/>
</dbReference>
<reference evidence="1" key="1">
    <citation type="submission" date="2022-04" db="EMBL/GenBank/DDBJ databases">
        <title>Genome of the entomopathogenic fungus Entomophthora muscae.</title>
        <authorList>
            <person name="Elya C."/>
            <person name="Lovett B.R."/>
            <person name="Lee E."/>
            <person name="Macias A.M."/>
            <person name="Hajek A.E."/>
            <person name="De Bivort B.L."/>
            <person name="Kasson M.T."/>
            <person name="De Fine Licht H.H."/>
            <person name="Stajich J.E."/>
        </authorList>
    </citation>
    <scope>NUCLEOTIDE SEQUENCE</scope>
    <source>
        <strain evidence="1">Berkeley</strain>
    </source>
</reference>
<dbReference type="Proteomes" id="UP001165960">
    <property type="component" value="Unassembled WGS sequence"/>
</dbReference>
<sequence>MDPNILDCSIGLLDQEVCPKRYLPDKEEINKDLLYRVLAINTVTRKQAIHTESISSKEAVDTISIPYAEQLSMPYTEVTHESDSVKKLSQLLRLVQVSTNLDTLKSLKPKLTTALELLLAQFKDLDIHNGTKVASPHYGEQHDYTYIELVVHKLQVRAILDSGDPGNIVSTRIVKKLKLAPDLDYNEEFGTAGPNKTKALGAYLSLQLCFGKLVVTAPAIVLHNKSYNILIGKSFMATYGTIINHQESTFSILGHLVPMCYHGDGLKDLPTEKIHYINMKYADGDMPVAYTLFQCKIKVLPLATKEYKEIPLYSSSEFSIPTGSQAIHNTGLSLSFPKGMHGEVSGLHNGLQLEPWILPGIVMSSLEEILVLLGNLYEESLKVKKHQLLGYMKLEDNSSLMDVTPFGEFSEFALPCNQPSVLLLIPRKSLNELTEDQKDQGI</sequence>
<comment type="caution">
    <text evidence="1">The sequence shown here is derived from an EMBL/GenBank/DDBJ whole genome shotgun (WGS) entry which is preliminary data.</text>
</comment>
<evidence type="ECO:0000313" key="1">
    <source>
        <dbReference type="EMBL" id="KAJ9053142.1"/>
    </source>
</evidence>
<organism evidence="1 2">
    <name type="scientific">Entomophthora muscae</name>
    <dbReference type="NCBI Taxonomy" id="34485"/>
    <lineage>
        <taxon>Eukaryota</taxon>
        <taxon>Fungi</taxon>
        <taxon>Fungi incertae sedis</taxon>
        <taxon>Zoopagomycota</taxon>
        <taxon>Entomophthoromycotina</taxon>
        <taxon>Entomophthoromycetes</taxon>
        <taxon>Entomophthorales</taxon>
        <taxon>Entomophthoraceae</taxon>
        <taxon>Entomophthora</taxon>
    </lineage>
</organism>
<evidence type="ECO:0000313" key="2">
    <source>
        <dbReference type="Proteomes" id="UP001165960"/>
    </source>
</evidence>
<proteinExistence type="predicted"/>
<protein>
    <submittedName>
        <fullName evidence="1">Uncharacterized protein</fullName>
    </submittedName>
</protein>
<accession>A0ACC2RT16</accession>